<evidence type="ECO:0000313" key="5">
    <source>
        <dbReference type="Proteomes" id="UP000216063"/>
    </source>
</evidence>
<dbReference type="EMBL" id="NOZR01000006">
    <property type="protein sequence ID" value="OYN80208.1"/>
    <property type="molecule type" value="Genomic_DNA"/>
</dbReference>
<dbReference type="Proteomes" id="UP000216063">
    <property type="component" value="Unassembled WGS sequence"/>
</dbReference>
<keyword evidence="1" id="KW-0805">Transcription regulation</keyword>
<dbReference type="OrthoDB" id="4425192at2"/>
<gene>
    <name evidence="4" type="ORF">CG716_08590</name>
</gene>
<organism evidence="4 5">
    <name type="scientific">Mycolicibacterium sphagni</name>
    <dbReference type="NCBI Taxonomy" id="1786"/>
    <lineage>
        <taxon>Bacteria</taxon>
        <taxon>Bacillati</taxon>
        <taxon>Actinomycetota</taxon>
        <taxon>Actinomycetes</taxon>
        <taxon>Mycobacteriales</taxon>
        <taxon>Mycobacteriaceae</taxon>
        <taxon>Mycolicibacterium</taxon>
    </lineage>
</organism>
<keyword evidence="5" id="KW-1185">Reference proteome</keyword>
<dbReference type="AlphaFoldDB" id="A0A255DLD2"/>
<dbReference type="Gene3D" id="1.10.10.1320">
    <property type="entry name" value="Anti-sigma factor, zinc-finger domain"/>
    <property type="match status" value="1"/>
</dbReference>
<reference evidence="4 5" key="1">
    <citation type="submission" date="2017-07" db="EMBL/GenBank/DDBJ databases">
        <title>The new phylogeny of genus Mycobacterium.</title>
        <authorList>
            <person name="Tortoli E."/>
            <person name="Trovato A."/>
            <person name="Cirillo D.M."/>
        </authorList>
    </citation>
    <scope>NUCLEOTIDE SEQUENCE [LARGE SCALE GENOMIC DNA]</scope>
    <source>
        <strain evidence="4 5">ATCC 33027</strain>
    </source>
</reference>
<keyword evidence="2" id="KW-0804">Transcription</keyword>
<dbReference type="InterPro" id="IPR041916">
    <property type="entry name" value="Anti_sigma_zinc_sf"/>
</dbReference>
<proteinExistence type="predicted"/>
<evidence type="ECO:0000256" key="3">
    <source>
        <dbReference type="SAM" id="MobiDB-lite"/>
    </source>
</evidence>
<dbReference type="InterPro" id="IPR048186">
    <property type="entry name" value="Anti_sigE_RseA-like"/>
</dbReference>
<comment type="caution">
    <text evidence="4">The sequence shown here is derived from an EMBL/GenBank/DDBJ whole genome shotgun (WGS) entry which is preliminary data.</text>
</comment>
<name>A0A255DLD2_9MYCO</name>
<feature type="region of interest" description="Disordered" evidence="3">
    <location>
        <begin position="99"/>
        <end position="154"/>
    </location>
</feature>
<feature type="compositionally biased region" description="Basic and acidic residues" evidence="3">
    <location>
        <begin position="122"/>
        <end position="132"/>
    </location>
</feature>
<accession>A0A255DLD2</accession>
<evidence type="ECO:0000256" key="2">
    <source>
        <dbReference type="ARBA" id="ARBA00023163"/>
    </source>
</evidence>
<evidence type="ECO:0000313" key="4">
    <source>
        <dbReference type="EMBL" id="OYN80208.1"/>
    </source>
</evidence>
<dbReference type="NCBIfam" id="NF041468">
    <property type="entry name" value="anti_sig_RseA"/>
    <property type="match status" value="1"/>
</dbReference>
<dbReference type="RefSeq" id="WP_094478478.1">
    <property type="nucleotide sequence ID" value="NZ_NOZR01000006.1"/>
</dbReference>
<protein>
    <submittedName>
        <fullName evidence="4">RNA polymerase subunit sigma-70</fullName>
    </submittedName>
</protein>
<sequence>MVDRGHMFRRAFSWLPAQFASQSDAPVGAPRQFGSTEHLSTEAIAAYVDGELRMKSYLRAAHHLSLCPQCAAEVDGQTQARTALRDSLPISMPSSLLGLLSQIPESAPDEPLGPQRPSRPGGDVERRSRPGGDMEPGLADQLAEGADRDRRKRR</sequence>
<evidence type="ECO:0000256" key="1">
    <source>
        <dbReference type="ARBA" id="ARBA00023015"/>
    </source>
</evidence>
<feature type="compositionally biased region" description="Basic and acidic residues" evidence="3">
    <location>
        <begin position="145"/>
        <end position="154"/>
    </location>
</feature>